<organism evidence="2 3">
    <name type="scientific">Nocardioides euryhalodurans</name>
    <dbReference type="NCBI Taxonomy" id="2518370"/>
    <lineage>
        <taxon>Bacteria</taxon>
        <taxon>Bacillati</taxon>
        <taxon>Actinomycetota</taxon>
        <taxon>Actinomycetes</taxon>
        <taxon>Propionibacteriales</taxon>
        <taxon>Nocardioidaceae</taxon>
        <taxon>Nocardioides</taxon>
    </lineage>
</organism>
<accession>A0A4P7GGE3</accession>
<dbReference type="Proteomes" id="UP000294894">
    <property type="component" value="Chromosome"/>
</dbReference>
<evidence type="ECO:0000313" key="2">
    <source>
        <dbReference type="EMBL" id="QBR90920.1"/>
    </source>
</evidence>
<evidence type="ECO:0008006" key="4">
    <source>
        <dbReference type="Google" id="ProtNLM"/>
    </source>
</evidence>
<name>A0A4P7GGE3_9ACTN</name>
<proteinExistence type="predicted"/>
<keyword evidence="1" id="KW-0732">Signal</keyword>
<keyword evidence="3" id="KW-1185">Reference proteome</keyword>
<feature type="signal peptide" evidence="1">
    <location>
        <begin position="1"/>
        <end position="26"/>
    </location>
</feature>
<evidence type="ECO:0000256" key="1">
    <source>
        <dbReference type="SAM" id="SignalP"/>
    </source>
</evidence>
<reference evidence="2 3" key="1">
    <citation type="submission" date="2019-03" db="EMBL/GenBank/DDBJ databases">
        <title>Three New Species of Nocardioides, Nocardioides euryhalodurans sp. nov., Nocardioides seonyuensis sp. nov. and Nocardioides eburneoflavus sp. nov., Iolated from Soil.</title>
        <authorList>
            <person name="Roh S.G."/>
            <person name="Lee C."/>
            <person name="Kim M.-K."/>
            <person name="Kim S.B."/>
        </authorList>
    </citation>
    <scope>NUCLEOTIDE SEQUENCE [LARGE SCALE GENOMIC DNA]</scope>
    <source>
        <strain evidence="2 3">MMS17-SY117</strain>
    </source>
</reference>
<dbReference type="EMBL" id="CP038267">
    <property type="protein sequence ID" value="QBR90920.1"/>
    <property type="molecule type" value="Genomic_DNA"/>
</dbReference>
<dbReference type="AlphaFoldDB" id="A0A4P7GGE3"/>
<feature type="chain" id="PRO_5020682543" description="Secreted protein" evidence="1">
    <location>
        <begin position="27"/>
        <end position="257"/>
    </location>
</feature>
<sequence>MLKRLAITTLSSLVVLGMLMAVPSSADVPVGQQVRAEQSKPASGMFKIAYKNYARDNCVHYWTGPSGATHKREKCNHGYRKVEGTLKVKLTTYKVVENLRHDVYMIYADVRNPNASGSSNLGWYDINLVTEKHRLVDSGESTAFSRDTDCAPVSVGLSAGVPGLSASASGDVNFCGGNFAELKRDKIGKARTKYTAKGMRQVRRTSITRWVRVESGKRPHFKVNIKTSQDSCTASDDGWCTRYDDVIKTRRFKIGTT</sequence>
<dbReference type="KEGG" id="noy:EXE57_00535"/>
<gene>
    <name evidence="2" type="ORF">EXE57_00535</name>
</gene>
<evidence type="ECO:0000313" key="3">
    <source>
        <dbReference type="Proteomes" id="UP000294894"/>
    </source>
</evidence>
<protein>
    <recommendedName>
        <fullName evidence="4">Secreted protein</fullName>
    </recommendedName>
</protein>
<dbReference type="RefSeq" id="WP_135073007.1">
    <property type="nucleotide sequence ID" value="NZ_CP038267.1"/>
</dbReference>